<name>A0ABW3YB68_9ACTN</name>
<gene>
    <name evidence="3" type="ORF">ACFQ4H_11420</name>
</gene>
<dbReference type="InterPro" id="IPR004942">
    <property type="entry name" value="Roadblock/LAMTOR2_dom"/>
</dbReference>
<keyword evidence="4" id="KW-1185">Reference proteome</keyword>
<feature type="region of interest" description="Disordered" evidence="1">
    <location>
        <begin position="1"/>
        <end position="44"/>
    </location>
</feature>
<dbReference type="Gene3D" id="3.30.450.30">
    <property type="entry name" value="Dynein light chain 2a, cytoplasmic"/>
    <property type="match status" value="1"/>
</dbReference>
<evidence type="ECO:0000313" key="3">
    <source>
        <dbReference type="EMBL" id="MFD1321697.1"/>
    </source>
</evidence>
<dbReference type="SMART" id="SM00960">
    <property type="entry name" value="Robl_LC7"/>
    <property type="match status" value="1"/>
</dbReference>
<comment type="caution">
    <text evidence="3">The sequence shown here is derived from an EMBL/GenBank/DDBJ whole genome shotgun (WGS) entry which is preliminary data.</text>
</comment>
<dbReference type="Proteomes" id="UP001597260">
    <property type="component" value="Unassembled WGS sequence"/>
</dbReference>
<dbReference type="SUPFAM" id="SSF103196">
    <property type="entry name" value="Roadblock/LC7 domain"/>
    <property type="match status" value="1"/>
</dbReference>
<dbReference type="RefSeq" id="WP_377569922.1">
    <property type="nucleotide sequence ID" value="NZ_JBHTMP010000013.1"/>
</dbReference>
<dbReference type="Pfam" id="PF03259">
    <property type="entry name" value="Robl_LC7"/>
    <property type="match status" value="1"/>
</dbReference>
<proteinExistence type="predicted"/>
<evidence type="ECO:0000259" key="2">
    <source>
        <dbReference type="SMART" id="SM00960"/>
    </source>
</evidence>
<accession>A0ABW3YB68</accession>
<reference evidence="4" key="1">
    <citation type="journal article" date="2019" name="Int. J. Syst. Evol. Microbiol.">
        <title>The Global Catalogue of Microorganisms (GCM) 10K type strain sequencing project: providing services to taxonomists for standard genome sequencing and annotation.</title>
        <authorList>
            <consortium name="The Broad Institute Genomics Platform"/>
            <consortium name="The Broad Institute Genome Sequencing Center for Infectious Disease"/>
            <person name="Wu L."/>
            <person name="Ma J."/>
        </authorList>
    </citation>
    <scope>NUCLEOTIDE SEQUENCE [LARGE SCALE GENOMIC DNA]</scope>
    <source>
        <strain evidence="4">JCM 31037</strain>
    </source>
</reference>
<dbReference type="EMBL" id="JBHTMP010000013">
    <property type="protein sequence ID" value="MFD1321697.1"/>
    <property type="molecule type" value="Genomic_DNA"/>
</dbReference>
<organism evidence="3 4">
    <name type="scientific">Micromonospora sonneratiae</name>
    <dbReference type="NCBI Taxonomy" id="1184706"/>
    <lineage>
        <taxon>Bacteria</taxon>
        <taxon>Bacillati</taxon>
        <taxon>Actinomycetota</taxon>
        <taxon>Actinomycetes</taxon>
        <taxon>Micromonosporales</taxon>
        <taxon>Micromonosporaceae</taxon>
        <taxon>Micromonospora</taxon>
    </lineage>
</organism>
<evidence type="ECO:0000313" key="4">
    <source>
        <dbReference type="Proteomes" id="UP001597260"/>
    </source>
</evidence>
<protein>
    <submittedName>
        <fullName evidence="3">Roadblock/LC7 domain-containing protein</fullName>
    </submittedName>
</protein>
<sequence length="166" mass="17636">MIEGYSTSVDPLPRRDRTPRFDNGAPPMPPPLLGRPAAPNGDTDHSIRVQLSALRQALPGVRGCVVAGVDGLLISHDLPGDPEPHDLAALAATTFGLGRQAGLALRHGPFREATVHSHRGYFAVYAVSDTTLLAVLGDDGLNVARLHLEARPLADRLADLLHVRTA</sequence>
<feature type="domain" description="Roadblock/LAMTOR2" evidence="2">
    <location>
        <begin position="48"/>
        <end position="137"/>
    </location>
</feature>
<evidence type="ECO:0000256" key="1">
    <source>
        <dbReference type="SAM" id="MobiDB-lite"/>
    </source>
</evidence>